<dbReference type="EMBL" id="RCML01000008">
    <property type="protein sequence ID" value="KAG2999495.1"/>
    <property type="molecule type" value="Genomic_DNA"/>
</dbReference>
<sequence length="71" mass="7965">MSSRPYRADTSGTESCSNHTSFSSSFFDLPSLAFEFTRPQLQQEQTLPIAAVLAIPDGYATTRTLCQFRFH</sequence>
<evidence type="ECO:0000313" key="3">
    <source>
        <dbReference type="EMBL" id="KAG2947403.1"/>
    </source>
</evidence>
<dbReference type="EMBL" id="RCMV01000113">
    <property type="protein sequence ID" value="KAG3224373.1"/>
    <property type="molecule type" value="Genomic_DNA"/>
</dbReference>
<dbReference type="Proteomes" id="UP000697107">
    <property type="component" value="Unassembled WGS sequence"/>
</dbReference>
<feature type="compositionally biased region" description="Polar residues" evidence="1">
    <location>
        <begin position="10"/>
        <end position="20"/>
    </location>
</feature>
<evidence type="ECO:0000313" key="4">
    <source>
        <dbReference type="EMBL" id="KAG2999495.1"/>
    </source>
</evidence>
<reference evidence="4" key="1">
    <citation type="submission" date="2018-10" db="EMBL/GenBank/DDBJ databases">
        <title>Effector identification in a new, highly contiguous assembly of the strawberry crown rot pathogen Phytophthora cactorum.</title>
        <authorList>
            <person name="Armitage A.D."/>
            <person name="Nellist C.F."/>
            <person name="Bates H."/>
            <person name="Vickerstaff R.J."/>
            <person name="Harrison R.J."/>
        </authorList>
    </citation>
    <scope>NUCLEOTIDE SEQUENCE</scope>
    <source>
        <strain evidence="2">4032</strain>
        <strain evidence="3">4040</strain>
        <strain evidence="4">P415</strain>
        <strain evidence="5">P421</strain>
    </source>
</reference>
<dbReference type="Proteomes" id="UP000760860">
    <property type="component" value="Unassembled WGS sequence"/>
</dbReference>
<evidence type="ECO:0000313" key="5">
    <source>
        <dbReference type="EMBL" id="KAG3224373.1"/>
    </source>
</evidence>
<organism evidence="4 6">
    <name type="scientific">Phytophthora cactorum</name>
    <dbReference type="NCBI Taxonomy" id="29920"/>
    <lineage>
        <taxon>Eukaryota</taxon>
        <taxon>Sar</taxon>
        <taxon>Stramenopiles</taxon>
        <taxon>Oomycota</taxon>
        <taxon>Peronosporomycetes</taxon>
        <taxon>Peronosporales</taxon>
        <taxon>Peronosporaceae</taxon>
        <taxon>Phytophthora</taxon>
    </lineage>
</organism>
<gene>
    <name evidence="2" type="ORF">PC115_g976</name>
    <name evidence="3" type="ORF">PC117_g6830</name>
    <name evidence="4" type="ORF">PC118_g802</name>
    <name evidence="5" type="ORF">PC129_g4956</name>
</gene>
<dbReference type="Proteomes" id="UP000774804">
    <property type="component" value="Unassembled WGS sequence"/>
</dbReference>
<accession>A0A8T1GLQ8</accession>
<evidence type="ECO:0000313" key="2">
    <source>
        <dbReference type="EMBL" id="KAG2943277.1"/>
    </source>
</evidence>
<dbReference type="EMBL" id="RCMK01000133">
    <property type="protein sequence ID" value="KAG2947403.1"/>
    <property type="molecule type" value="Genomic_DNA"/>
</dbReference>
<protein>
    <submittedName>
        <fullName evidence="4">Uncharacterized protein</fullName>
    </submittedName>
</protein>
<evidence type="ECO:0000313" key="6">
    <source>
        <dbReference type="Proteomes" id="UP000697107"/>
    </source>
</evidence>
<name>A0A8T1GLQ8_9STRA</name>
<feature type="region of interest" description="Disordered" evidence="1">
    <location>
        <begin position="1"/>
        <end position="21"/>
    </location>
</feature>
<dbReference type="AlphaFoldDB" id="A0A8T1GLQ8"/>
<dbReference type="EMBL" id="RCMI01000011">
    <property type="protein sequence ID" value="KAG2943277.1"/>
    <property type="molecule type" value="Genomic_DNA"/>
</dbReference>
<evidence type="ECO:0000256" key="1">
    <source>
        <dbReference type="SAM" id="MobiDB-lite"/>
    </source>
</evidence>
<proteinExistence type="predicted"/>
<dbReference type="Proteomes" id="UP000736787">
    <property type="component" value="Unassembled WGS sequence"/>
</dbReference>
<comment type="caution">
    <text evidence="4">The sequence shown here is derived from an EMBL/GenBank/DDBJ whole genome shotgun (WGS) entry which is preliminary data.</text>
</comment>